<name>A0A9W9CRQ9_9PLEO</name>
<dbReference type="EMBL" id="JAPEUY010000001">
    <property type="protein sequence ID" value="KAJ4377214.1"/>
    <property type="molecule type" value="Genomic_DNA"/>
</dbReference>
<protein>
    <submittedName>
        <fullName evidence="2">Uncharacterized protein</fullName>
    </submittedName>
</protein>
<reference evidence="2" key="1">
    <citation type="submission" date="2022-10" db="EMBL/GenBank/DDBJ databases">
        <title>Tapping the CABI collections for fungal endophytes: first genome assemblies for Collariella, Neodidymelliopsis, Ascochyta clinopodiicola, Didymella pomorum, Didymosphaeria variabile, Neocosmospora piperis and Neocucurbitaria cava.</title>
        <authorList>
            <person name="Hill R."/>
        </authorList>
    </citation>
    <scope>NUCLEOTIDE SEQUENCE</scope>
    <source>
        <strain evidence="2">IMI 356814</strain>
    </source>
</reference>
<dbReference type="Proteomes" id="UP001140560">
    <property type="component" value="Unassembled WGS sequence"/>
</dbReference>
<dbReference type="OrthoDB" id="4966at2759"/>
<evidence type="ECO:0000256" key="1">
    <source>
        <dbReference type="SAM" id="MobiDB-lite"/>
    </source>
</evidence>
<organism evidence="2 3">
    <name type="scientific">Neocucurbitaria cava</name>
    <dbReference type="NCBI Taxonomy" id="798079"/>
    <lineage>
        <taxon>Eukaryota</taxon>
        <taxon>Fungi</taxon>
        <taxon>Dikarya</taxon>
        <taxon>Ascomycota</taxon>
        <taxon>Pezizomycotina</taxon>
        <taxon>Dothideomycetes</taxon>
        <taxon>Pleosporomycetidae</taxon>
        <taxon>Pleosporales</taxon>
        <taxon>Pleosporineae</taxon>
        <taxon>Cucurbitariaceae</taxon>
        <taxon>Neocucurbitaria</taxon>
    </lineage>
</organism>
<accession>A0A9W9CRQ9</accession>
<sequence>MRPVTTIMDDPPLSPMDVDTPNRKGNKRPADAVSPSLDTPLPALDRTVNAPLVLNRHQHRRRNVAASIWGPDIASTPLNSTAVDPTPDAPALPFNIYKCLLRHPNLFFQFALRLPYTSIIDLYAIDKEFHYRLNKYSVSLMHDYAKYHAPLSSYVFSWVLYPHLCISDPMLRPMDGRSWLARDVPGFRWVGMVMQRERVVRQILTLLALEGHRVPKAAQGSLMKFWVLMELQSSALRQAFLRDRGIWTDNDLRMMQLIMVKLDMRFADPILGNGVCALSGMLLTQRSLSVLLAVLRGRLKMDYDTVTDIVVKTYVTEDLDTDSHPWLDDEVDNGVPFEEWGLMCREGWHMDGRRMEPAVDMVVAEGIRRGLHVQEWLLDFVLYGGIGVAGAEEGWPGKEEREEMCEVLDARFEPLAGGKKVEDEMDMRD</sequence>
<comment type="caution">
    <text evidence="2">The sequence shown here is derived from an EMBL/GenBank/DDBJ whole genome shotgun (WGS) entry which is preliminary data.</text>
</comment>
<proteinExistence type="predicted"/>
<keyword evidence="3" id="KW-1185">Reference proteome</keyword>
<evidence type="ECO:0000313" key="3">
    <source>
        <dbReference type="Proteomes" id="UP001140560"/>
    </source>
</evidence>
<gene>
    <name evidence="2" type="ORF">N0V83_000037</name>
</gene>
<evidence type="ECO:0000313" key="2">
    <source>
        <dbReference type="EMBL" id="KAJ4377214.1"/>
    </source>
</evidence>
<dbReference type="AlphaFoldDB" id="A0A9W9CRQ9"/>
<feature type="region of interest" description="Disordered" evidence="1">
    <location>
        <begin position="1"/>
        <end position="40"/>
    </location>
</feature>